<dbReference type="PATRIC" id="fig|1608994.3.peg.3441"/>
<organism evidence="1 2">
    <name type="scientific">Pseudomonas weihenstephanensis</name>
    <dbReference type="NCBI Taxonomy" id="1608994"/>
    <lineage>
        <taxon>Bacteria</taxon>
        <taxon>Pseudomonadati</taxon>
        <taxon>Pseudomonadota</taxon>
        <taxon>Gammaproteobacteria</taxon>
        <taxon>Pseudomonadales</taxon>
        <taxon>Pseudomonadaceae</taxon>
        <taxon>Pseudomonas</taxon>
    </lineage>
</organism>
<comment type="caution">
    <text evidence="1">The sequence shown here is derived from an EMBL/GenBank/DDBJ whole genome shotgun (WGS) entry which is preliminary data.</text>
</comment>
<evidence type="ECO:0000313" key="1">
    <source>
        <dbReference type="EMBL" id="KMN13169.1"/>
    </source>
</evidence>
<evidence type="ECO:0000313" key="2">
    <source>
        <dbReference type="Proteomes" id="UP000036325"/>
    </source>
</evidence>
<dbReference type="AlphaFoldDB" id="A0A0J6IMH9"/>
<dbReference type="Proteomes" id="UP000036325">
    <property type="component" value="Unassembled WGS sequence"/>
</dbReference>
<reference evidence="1 2" key="1">
    <citation type="submission" date="2015-02" db="EMBL/GenBank/DDBJ databases">
        <title>Pseudomonas helleri sp. nov. and Pseudomonas weihenstephanensis sp. nov., isolated from raw cows milk.</title>
        <authorList>
            <person name="von Neubeck M."/>
            <person name="Huptas C."/>
            <person name="Wenning M."/>
            <person name="Scherer S."/>
        </authorList>
    </citation>
    <scope>NUCLEOTIDE SEQUENCE [LARGE SCALE GENOMIC DNA]</scope>
    <source>
        <strain evidence="1 2">DSM 29166</strain>
    </source>
</reference>
<name>A0A0J6IMH9_9PSED</name>
<sequence length="326" mass="36885">MTSKYTLLSENSVRAAVQDGVFTSKAVDIVRDGNNSFVRHLERQDTPTIPSSVVQIHNNYIYEADTSKYISAVVEVQNQYITGELKIKYDEIIVGLTTYQEQGSDLELLNIDTRKSLSAFGERSSQILSAKINRPYLEAASLEILDSYTNLIFVYVMSGFWRFRSGFSKDSVATNKLDTLESEVQSLYSWLLQNGKENENPLGKSVYAYILLEKPEEIEVIGQLVQYDNRYSSALDIVKSFSLKCIDRKGWGEPYKVGRLPNNTQGEVRLRVALRLHDILNKISNIRSVIDELKAVGEIKVSDILLGGKYLDSPLSLFRIENKPDT</sequence>
<dbReference type="RefSeq" id="WP_048364897.1">
    <property type="nucleotide sequence ID" value="NZ_JYLF01000005.1"/>
</dbReference>
<dbReference type="OrthoDB" id="7041805at2"/>
<dbReference type="EMBL" id="JYLF01000005">
    <property type="protein sequence ID" value="KMN13169.1"/>
    <property type="molecule type" value="Genomic_DNA"/>
</dbReference>
<gene>
    <name evidence="1" type="ORF">TU86_13925</name>
</gene>
<proteinExistence type="predicted"/>
<accession>A0A0J6IMH9</accession>
<protein>
    <submittedName>
        <fullName evidence="1">Uncharacterized protein</fullName>
    </submittedName>
</protein>